<reference evidence="9" key="2">
    <citation type="submission" date="2022-03" db="EMBL/GenBank/DDBJ databases">
        <title>Draft title - Genomic analysis of global carrot germplasm unveils the trajectory of domestication and the origin of high carotenoid orange carrot.</title>
        <authorList>
            <person name="Iorizzo M."/>
            <person name="Ellison S."/>
            <person name="Senalik D."/>
            <person name="Macko-Podgorni A."/>
            <person name="Grzebelus D."/>
            <person name="Bostan H."/>
            <person name="Rolling W."/>
            <person name="Curaba J."/>
            <person name="Simon P."/>
        </authorList>
    </citation>
    <scope>NUCLEOTIDE SEQUENCE</scope>
    <source>
        <tissue evidence="9">Leaf</tissue>
    </source>
</reference>
<feature type="region of interest" description="Disordered" evidence="6">
    <location>
        <begin position="74"/>
        <end position="93"/>
    </location>
</feature>
<dbReference type="GO" id="GO:0005634">
    <property type="term" value="C:nucleus"/>
    <property type="evidence" value="ECO:0007669"/>
    <property type="project" value="UniProtKB-SubCell"/>
</dbReference>
<dbReference type="EMBL" id="CP093350">
    <property type="protein sequence ID" value="WOH11871.1"/>
    <property type="molecule type" value="Genomic_DNA"/>
</dbReference>
<evidence type="ECO:0000256" key="1">
    <source>
        <dbReference type="ARBA" id="ARBA00004123"/>
    </source>
</evidence>
<gene>
    <name evidence="9" type="ORF">DCAR_0831367</name>
</gene>
<dbReference type="SMART" id="SM00571">
    <property type="entry name" value="DDT"/>
    <property type="match status" value="1"/>
</dbReference>
<evidence type="ECO:0000259" key="8">
    <source>
        <dbReference type="PROSITE" id="PS50827"/>
    </source>
</evidence>
<feature type="DNA-binding region" description="Homeobox" evidence="4">
    <location>
        <begin position="16"/>
        <end position="75"/>
    </location>
</feature>
<proteinExistence type="predicted"/>
<feature type="region of interest" description="Disordered" evidence="6">
    <location>
        <begin position="1"/>
        <end position="27"/>
    </location>
</feature>
<feature type="region of interest" description="Disordered" evidence="6">
    <location>
        <begin position="102"/>
        <end position="128"/>
    </location>
</feature>
<evidence type="ECO:0000313" key="10">
    <source>
        <dbReference type="Proteomes" id="UP000077755"/>
    </source>
</evidence>
<dbReference type="InterPro" id="IPR028942">
    <property type="entry name" value="WHIM1_dom"/>
</dbReference>
<feature type="domain" description="DDT" evidence="8">
    <location>
        <begin position="489"/>
        <end position="548"/>
    </location>
</feature>
<feature type="region of interest" description="Disordered" evidence="6">
    <location>
        <begin position="294"/>
        <end position="356"/>
    </location>
</feature>
<feature type="region of interest" description="Disordered" evidence="6">
    <location>
        <begin position="167"/>
        <end position="253"/>
    </location>
</feature>
<dbReference type="PANTHER" id="PTHR36968">
    <property type="entry name" value="HOMEOBOX-DDT DOMAIN PROTEIN RLT2"/>
    <property type="match status" value="1"/>
</dbReference>
<dbReference type="CDD" id="cd00086">
    <property type="entry name" value="homeodomain"/>
    <property type="match status" value="1"/>
</dbReference>
<feature type="region of interest" description="Disordered" evidence="6">
    <location>
        <begin position="754"/>
        <end position="778"/>
    </location>
</feature>
<dbReference type="Pfam" id="PF02791">
    <property type="entry name" value="DDT"/>
    <property type="match status" value="1"/>
</dbReference>
<feature type="compositionally biased region" description="Polar residues" evidence="6">
    <location>
        <begin position="1660"/>
        <end position="1677"/>
    </location>
</feature>
<feature type="compositionally biased region" description="Acidic residues" evidence="6">
    <location>
        <begin position="760"/>
        <end position="778"/>
    </location>
</feature>
<organism evidence="9 10">
    <name type="scientific">Daucus carota subsp. sativus</name>
    <name type="common">Carrot</name>
    <dbReference type="NCBI Taxonomy" id="79200"/>
    <lineage>
        <taxon>Eukaryota</taxon>
        <taxon>Viridiplantae</taxon>
        <taxon>Streptophyta</taxon>
        <taxon>Embryophyta</taxon>
        <taxon>Tracheophyta</taxon>
        <taxon>Spermatophyta</taxon>
        <taxon>Magnoliopsida</taxon>
        <taxon>eudicotyledons</taxon>
        <taxon>Gunneridae</taxon>
        <taxon>Pentapetalae</taxon>
        <taxon>asterids</taxon>
        <taxon>campanulids</taxon>
        <taxon>Apiales</taxon>
        <taxon>Apiaceae</taxon>
        <taxon>Apioideae</taxon>
        <taxon>Scandiceae</taxon>
        <taxon>Daucinae</taxon>
        <taxon>Daucus</taxon>
        <taxon>Daucus sect. Daucus</taxon>
    </lineage>
</organism>
<dbReference type="Pfam" id="PF05066">
    <property type="entry name" value="HARE-HTH"/>
    <property type="match status" value="1"/>
</dbReference>
<dbReference type="InterPro" id="IPR018501">
    <property type="entry name" value="DDT_dom"/>
</dbReference>
<feature type="compositionally biased region" description="Acidic residues" evidence="6">
    <location>
        <begin position="1627"/>
        <end position="1647"/>
    </location>
</feature>
<dbReference type="Gene3D" id="1.10.10.60">
    <property type="entry name" value="Homeodomain-like"/>
    <property type="match status" value="1"/>
</dbReference>
<sequence length="1677" mass="189809">MEAGGSEGDRTGDGSVKPKRQMKTPFQLEALERTYAAETYPSEATRADLSVLLGLTDRQLQMWFCHRRLKDKKEGAAKNQLATPVARKGSFDSHTDELKVVELGRDNGSGSRSRSGSGSDSSQFSDPEDMPLRWQYELSPQSAKVQRVISCIEAQLGGPLREDGPIIGVDFDEIPPGADRTSIGRMEHRERSKNSHDGQLYERAKPSKSKAALGGVCEPAELNNKADGYRRSPSNFYDLSPDNPSSKRSFMQGNKQWSRQYVAQVQVSGVGQFSQEGKQAQFLSSSVGNDYFQNAEEPLPLGKKRKNEDRIDMEVSHEKKSRRDLEKEDLLRRKRDEQMKKEMEKQDRERRKEEERLLREKQRREEKYQREERREHERRERFLQKELLKVERKKQMEEVRREREAAKQKITMERAALRRIAKESLELIEDERLELMELAASSRGLPSIVALDYETLQNLESFRDQLCTFPPKSVHLKKPFSIKPWNDSEDNIGNLFMVWRFCNTFLDVLGLWPFTLDEFIQALHEYDSRLLAEIHIALLKLVVRDIEEGARTQCGGTGTNQYTAANPEGGHPQIVEGAFKWGFDIRYWKKHLNPLTWPEILRQFGLSAGCGPQLTKGSEENANLHDKDEAKGCEDVVSMLRDGSAVENAVNVMKEKGLPQQRKSRNRLTPGTIKFAAYHILCLEDKIQKSGLRDLSTSKTPDATVSVALSRDPTLFVRIAPLTYCVRPAFRKDPADGEAVIAAARDEIQKFLNGSLTEETNGDAEKDDDSDSDIADGLEGDEIATPVGVNKISDDFKESGTLLATSNNSSHHDMQSTLKSNPDTAGKISFLPWRCNKYCVCVCVCSSILCYLRCLVVGHHINQCYVTGKDDAESDHFQGLMGVDESNSGEPWVQGLTEGEYCDLCVEERLCALVVLISVVNEGNIVRAVLEDRLDAANALKKQMWSETQLGKRRMKEDNLAKFNDFSVTAAADSSQSQLRVVQNRVDELALVVSEAHPVDLENVHKDDNYPNGVVNERSLIVHDSCISQIIPSIQHDALKSERSRMQLKSYIGHRAEEMHVYRSLPLGQDRRHNRYWKFVASGSRHDPGSGRIFVELCEGYWRLIDSEEAFDALLMSLDTRGLRESHLHIMLRHSETSFKDNLRKNLQSSCDETGTVPKVEPTELSSNALCIYSGKRDSNSDMESSSLRVELGINETEKINAFRRYQDLESWMWKECFNSSNLCAMRNGQKAITPVLWICDFCLNTFILKEHNCPSCQREISTFGNRFTYLEPAIQSEDQKEINFRNPVVSDPFFTFKIRMMKSLLAFVEVSVSSEAFQSFWSRGRRNWGLNLQNASSVEDILQILIQFEGGIKRDWLASDFETTTELNSCAFPGKIVTQSDKSVAQLPWLPRTSAAVALRLFELDSSIFYSEHQKAEAYSMTEIAKFELPTKFANMKDVQHVELTGVHQRENKASSGAMRGISACRQAISSRGGAQPRGRVQKKIHKSRSKPVRRSNKVKKTMAPGFMQQEKKAYYQKQGHGYNHGPRTVRKRRETMDVEEMQLGHFVELQEHRSLDGIGISHSPNNANMKWVEESGKLQDAGTGNCDSTEASESDEGADATRYRHLHVEPSFGAPSDRSARDMVETSDDDAEIDDVHDYEDDNNIDDVIMNDGPHGNNVESLETSGDYSDSSGMD</sequence>
<evidence type="ECO:0000256" key="3">
    <source>
        <dbReference type="ARBA" id="ARBA00023242"/>
    </source>
</evidence>
<name>A0AAF1BD41_DAUCS</name>
<dbReference type="InterPro" id="IPR028941">
    <property type="entry name" value="WHIM2_dom"/>
</dbReference>
<accession>A0AAF1BD41</accession>
<feature type="domain" description="Homeobox" evidence="7">
    <location>
        <begin position="14"/>
        <end position="74"/>
    </location>
</feature>
<evidence type="ECO:0000259" key="7">
    <source>
        <dbReference type="PROSITE" id="PS50071"/>
    </source>
</evidence>
<keyword evidence="4 5" id="KW-0238">DNA-binding</keyword>
<dbReference type="Pfam" id="PF15612">
    <property type="entry name" value="WHIM1"/>
    <property type="match status" value="1"/>
</dbReference>
<dbReference type="InterPro" id="IPR001356">
    <property type="entry name" value="HD"/>
</dbReference>
<dbReference type="SUPFAM" id="SSF46689">
    <property type="entry name" value="Homeodomain-like"/>
    <property type="match status" value="1"/>
</dbReference>
<dbReference type="PROSITE" id="PS50827">
    <property type="entry name" value="DDT"/>
    <property type="match status" value="1"/>
</dbReference>
<feature type="compositionally biased region" description="Basic and acidic residues" evidence="6">
    <location>
        <begin position="185"/>
        <end position="205"/>
    </location>
</feature>
<keyword evidence="10" id="KW-1185">Reference proteome</keyword>
<evidence type="ECO:0000256" key="6">
    <source>
        <dbReference type="SAM" id="MobiDB-lite"/>
    </source>
</evidence>
<keyword evidence="2" id="KW-0804">Transcription</keyword>
<dbReference type="PROSITE" id="PS50071">
    <property type="entry name" value="HOMEOBOX_2"/>
    <property type="match status" value="1"/>
</dbReference>
<feature type="region of interest" description="Disordered" evidence="6">
    <location>
        <begin position="1580"/>
        <end position="1677"/>
    </location>
</feature>
<evidence type="ECO:0000256" key="4">
    <source>
        <dbReference type="PROSITE-ProRule" id="PRU00108"/>
    </source>
</evidence>
<feature type="compositionally biased region" description="Basic residues" evidence="6">
    <location>
        <begin position="1481"/>
        <end position="1500"/>
    </location>
</feature>
<evidence type="ECO:0000313" key="9">
    <source>
        <dbReference type="EMBL" id="WOH11871.1"/>
    </source>
</evidence>
<dbReference type="SMART" id="SM00389">
    <property type="entry name" value="HOX"/>
    <property type="match status" value="1"/>
</dbReference>
<evidence type="ECO:0008006" key="11">
    <source>
        <dbReference type="Google" id="ProtNLM"/>
    </source>
</evidence>
<dbReference type="GO" id="GO:0003677">
    <property type="term" value="F:DNA binding"/>
    <property type="evidence" value="ECO:0007669"/>
    <property type="project" value="UniProtKB-UniRule"/>
</dbReference>
<dbReference type="Pfam" id="PF00046">
    <property type="entry name" value="Homeodomain"/>
    <property type="match status" value="1"/>
</dbReference>
<protein>
    <recommendedName>
        <fullName evidence="11">Homeobox domain-containing protein</fullName>
    </recommendedName>
</protein>
<reference evidence="9" key="1">
    <citation type="journal article" date="2016" name="Nat. Genet.">
        <title>A high-quality carrot genome assembly provides new insights into carotenoid accumulation and asterid genome evolution.</title>
        <authorList>
            <person name="Iorizzo M."/>
            <person name="Ellison S."/>
            <person name="Senalik D."/>
            <person name="Zeng P."/>
            <person name="Satapoomin P."/>
            <person name="Huang J."/>
            <person name="Bowman M."/>
            <person name="Iovene M."/>
            <person name="Sanseverino W."/>
            <person name="Cavagnaro P."/>
            <person name="Yildiz M."/>
            <person name="Macko-Podgorni A."/>
            <person name="Moranska E."/>
            <person name="Grzebelus E."/>
            <person name="Grzebelus D."/>
            <person name="Ashrafi H."/>
            <person name="Zheng Z."/>
            <person name="Cheng S."/>
            <person name="Spooner D."/>
            <person name="Van Deynze A."/>
            <person name="Simon P."/>
        </authorList>
    </citation>
    <scope>NUCLEOTIDE SEQUENCE</scope>
    <source>
        <tissue evidence="9">Leaf</tissue>
    </source>
</reference>
<feature type="compositionally biased region" description="Basic and acidic residues" evidence="6">
    <location>
        <begin position="1601"/>
        <end position="1610"/>
    </location>
</feature>
<evidence type="ECO:0000256" key="5">
    <source>
        <dbReference type="RuleBase" id="RU000682"/>
    </source>
</evidence>
<feature type="compositionally biased region" description="Basic and acidic residues" evidence="6">
    <location>
        <begin position="306"/>
        <end position="356"/>
    </location>
</feature>
<feature type="compositionally biased region" description="Low complexity" evidence="6">
    <location>
        <begin position="106"/>
        <end position="125"/>
    </location>
</feature>
<dbReference type="PANTHER" id="PTHR36968:SF13">
    <property type="entry name" value="HOMEOBOX-DDT DOMAIN PROTEIN RLT1"/>
    <property type="match status" value="1"/>
</dbReference>
<dbReference type="GO" id="GO:0006357">
    <property type="term" value="P:regulation of transcription by RNA polymerase II"/>
    <property type="evidence" value="ECO:0007669"/>
    <property type="project" value="InterPro"/>
</dbReference>
<feature type="region of interest" description="Disordered" evidence="6">
    <location>
        <begin position="1470"/>
        <end position="1500"/>
    </location>
</feature>
<dbReference type="InterPro" id="IPR044977">
    <property type="entry name" value="RLT1-3"/>
</dbReference>
<dbReference type="Pfam" id="PF15613">
    <property type="entry name" value="WSD"/>
    <property type="match status" value="1"/>
</dbReference>
<dbReference type="Proteomes" id="UP000077755">
    <property type="component" value="Chromosome 8"/>
</dbReference>
<dbReference type="InterPro" id="IPR009057">
    <property type="entry name" value="Homeodomain-like_sf"/>
</dbReference>
<evidence type="ECO:0000256" key="2">
    <source>
        <dbReference type="ARBA" id="ARBA00023163"/>
    </source>
</evidence>
<comment type="subcellular location">
    <subcellularLocation>
        <location evidence="1 4 5">Nucleus</location>
    </subcellularLocation>
</comment>
<feature type="compositionally biased region" description="Polar residues" evidence="6">
    <location>
        <begin position="232"/>
        <end position="253"/>
    </location>
</feature>
<dbReference type="InterPro" id="IPR007759">
    <property type="entry name" value="Asxl_HARE-HTH"/>
</dbReference>
<keyword evidence="3 4" id="KW-0539">Nucleus</keyword>
<keyword evidence="4 5" id="KW-0371">Homeobox</keyword>